<accession>A0ABR9XD85</accession>
<reference evidence="1 2" key="1">
    <citation type="submission" date="2020-10" db="EMBL/GenBank/DDBJ databases">
        <title>Mucilaginibacter mali sp. nov., isolated from rhizosphere soil of apple orchard.</title>
        <authorList>
            <person name="Lee J.-S."/>
            <person name="Kim H.S."/>
            <person name="Kim J.-S."/>
        </authorList>
    </citation>
    <scope>NUCLEOTIDE SEQUENCE [LARGE SCALE GENOMIC DNA]</scope>
    <source>
        <strain evidence="1 2">KCTC 23157</strain>
    </source>
</reference>
<dbReference type="RefSeq" id="WP_194104754.1">
    <property type="nucleotide sequence ID" value="NZ_JADFFM010000001.1"/>
</dbReference>
<dbReference type="EMBL" id="JADFFM010000001">
    <property type="protein sequence ID" value="MBE9665357.1"/>
    <property type="molecule type" value="Genomic_DNA"/>
</dbReference>
<evidence type="ECO:0008006" key="3">
    <source>
        <dbReference type="Google" id="ProtNLM"/>
    </source>
</evidence>
<organism evidence="1 2">
    <name type="scientific">Mucilaginibacter boryungensis</name>
    <dbReference type="NCBI Taxonomy" id="768480"/>
    <lineage>
        <taxon>Bacteria</taxon>
        <taxon>Pseudomonadati</taxon>
        <taxon>Bacteroidota</taxon>
        <taxon>Sphingobacteriia</taxon>
        <taxon>Sphingobacteriales</taxon>
        <taxon>Sphingobacteriaceae</taxon>
        <taxon>Mucilaginibacter</taxon>
    </lineage>
</organism>
<evidence type="ECO:0000313" key="2">
    <source>
        <dbReference type="Proteomes" id="UP000632774"/>
    </source>
</evidence>
<protein>
    <recommendedName>
        <fullName evidence="3">Lipoprotein</fullName>
    </recommendedName>
</protein>
<dbReference type="PROSITE" id="PS51257">
    <property type="entry name" value="PROKAR_LIPOPROTEIN"/>
    <property type="match status" value="1"/>
</dbReference>
<evidence type="ECO:0000313" key="1">
    <source>
        <dbReference type="EMBL" id="MBE9665357.1"/>
    </source>
</evidence>
<sequence>MKTNLLAIFCGCAVLFTAACKKSSTPDPVTTRKIKFILYTDKDFSGDNGNIQFKLSIQKLPNQILWDSVLPPMRIKDIPNLAHKLVVEKAVPGNDDTTIKAGFTYTIENVGNSWYYDISNEGEKYKEILFNFQ</sequence>
<keyword evidence="2" id="KW-1185">Reference proteome</keyword>
<name>A0ABR9XD85_9SPHI</name>
<gene>
    <name evidence="1" type="ORF">IRJ18_03215</name>
</gene>
<dbReference type="Proteomes" id="UP000632774">
    <property type="component" value="Unassembled WGS sequence"/>
</dbReference>
<comment type="caution">
    <text evidence="1">The sequence shown here is derived from an EMBL/GenBank/DDBJ whole genome shotgun (WGS) entry which is preliminary data.</text>
</comment>
<proteinExistence type="predicted"/>